<name>A0A1I9G2Q5_BRUMA</name>
<sequence>MEPLRYEVGTVDDISLRNEFSIIIIQQKFSRIRFRKNERSRIEYDEDDSDRCPDGRMEILKK</sequence>
<protein>
    <submittedName>
        <fullName evidence="2">Bm13115, isoform a</fullName>
    </submittedName>
</protein>
<evidence type="ECO:0000256" key="1">
    <source>
        <dbReference type="SAM" id="MobiDB-lite"/>
    </source>
</evidence>
<organism evidence="2">
    <name type="scientific">Brugia malayi</name>
    <name type="common">Filarial nematode worm</name>
    <dbReference type="NCBI Taxonomy" id="6279"/>
    <lineage>
        <taxon>Eukaryota</taxon>
        <taxon>Metazoa</taxon>
        <taxon>Ecdysozoa</taxon>
        <taxon>Nematoda</taxon>
        <taxon>Chromadorea</taxon>
        <taxon>Rhabditida</taxon>
        <taxon>Spirurina</taxon>
        <taxon>Spiruromorpha</taxon>
        <taxon>Filarioidea</taxon>
        <taxon>Onchocercidae</taxon>
        <taxon>Brugia</taxon>
    </lineage>
</organism>
<feature type="compositionally biased region" description="Basic and acidic residues" evidence="1">
    <location>
        <begin position="50"/>
        <end position="62"/>
    </location>
</feature>
<evidence type="ECO:0000313" key="2">
    <source>
        <dbReference type="EMBL" id="CDP96869.1"/>
    </source>
</evidence>
<feature type="region of interest" description="Disordered" evidence="1">
    <location>
        <begin position="43"/>
        <end position="62"/>
    </location>
</feature>
<proteinExistence type="predicted"/>
<dbReference type="EMBL" id="LN856962">
    <property type="protein sequence ID" value="CDP96869.1"/>
    <property type="molecule type" value="Genomic_DNA"/>
</dbReference>
<gene>
    <name evidence="2" type="primary">Bm13115</name>
    <name evidence="2" type="ORF">BM_Bm13115</name>
</gene>
<reference evidence="2" key="1">
    <citation type="journal article" date="2007" name="Science">
        <title>Draft genome of the filarial nematode parasite Brugia malayi.</title>
        <authorList>
            <person name="Ghedin E."/>
            <person name="Wang S."/>
            <person name="Spiro D."/>
            <person name="Caler E."/>
            <person name="Zhao Q."/>
            <person name="Crabtree J."/>
            <person name="Allen J.E."/>
            <person name="Delcher A.L."/>
            <person name="Guiliano D.B."/>
            <person name="Miranda-Saavedra D."/>
            <person name="Angiuoli S.V."/>
            <person name="Creasy T."/>
            <person name="Amedeo P."/>
            <person name="Haas B."/>
            <person name="El-Sayed N.M."/>
            <person name="Wortman J.R."/>
            <person name="Feldblyum T."/>
            <person name="Tallon L."/>
            <person name="Schatz M."/>
            <person name="Shumway M."/>
            <person name="Koo H."/>
            <person name="Salzberg S.L."/>
            <person name="Schobel S."/>
            <person name="Pertea M."/>
            <person name="Pop M."/>
            <person name="White O."/>
            <person name="Barton G.J."/>
            <person name="Carlow C.K."/>
            <person name="Crawford M.J."/>
            <person name="Daub J."/>
            <person name="Dimmic M.W."/>
            <person name="Estes C.F."/>
            <person name="Foster J.M."/>
            <person name="Ganatra M."/>
            <person name="Gregory W.F."/>
            <person name="Johnson N.M."/>
            <person name="Jin J."/>
            <person name="Komuniecki R."/>
            <person name="Korf I."/>
            <person name="Kumar S."/>
            <person name="Laney S."/>
            <person name="Li B.W."/>
            <person name="Li W."/>
            <person name="Lindblom T.H."/>
            <person name="Lustigman S."/>
            <person name="Ma D."/>
            <person name="Maina C.V."/>
            <person name="Martin D.M."/>
            <person name="McCarter J.P."/>
            <person name="McReynolds L."/>
            <person name="Mitreva M."/>
            <person name="Nutman T.B."/>
            <person name="Parkinson J."/>
            <person name="Peregrin-Alvarez J.M."/>
            <person name="Poole C."/>
            <person name="Ren Q."/>
            <person name="Saunders L."/>
            <person name="Sluder A.E."/>
            <person name="Smith K."/>
            <person name="Stanke M."/>
            <person name="Unnasch T.R."/>
            <person name="Ware J."/>
            <person name="Wei A.D."/>
            <person name="Weil G."/>
            <person name="Williams D.J."/>
            <person name="Zhang Y."/>
            <person name="Williams S.A."/>
            <person name="Fraser-Liggett C."/>
            <person name="Slatko B."/>
            <person name="Blaxter M.L."/>
            <person name="Scott A.L."/>
        </authorList>
    </citation>
    <scope>NUCLEOTIDE SEQUENCE</scope>
    <source>
        <strain evidence="2">FR3</strain>
    </source>
</reference>
<reference evidence="2" key="2">
    <citation type="submission" date="2012-12" db="EMBL/GenBank/DDBJ databases">
        <authorList>
            <consortium name="WormBase Consortium"/>
            <person name="Ghedin E."/>
            <person name="Paulini M."/>
        </authorList>
    </citation>
    <scope>NUCLEOTIDE SEQUENCE</scope>
    <source>
        <strain evidence="2">FR3</strain>
    </source>
</reference>
<dbReference type="AlphaFoldDB" id="A0A1I9G2Q5"/>
<accession>A0A1I9G2Q5</accession>